<evidence type="ECO:0000313" key="2">
    <source>
        <dbReference type="Proteomes" id="UP000237040"/>
    </source>
</evidence>
<name>A0A2J6WE36_9BACT</name>
<organism evidence="1 2">
    <name type="scientific">Caldisericum exile</name>
    <dbReference type="NCBI Taxonomy" id="693075"/>
    <lineage>
        <taxon>Bacteria</taxon>
        <taxon>Pseudomonadati</taxon>
        <taxon>Caldisericota/Cryosericota group</taxon>
        <taxon>Caldisericota</taxon>
        <taxon>Caldisericia</taxon>
        <taxon>Caldisericales</taxon>
        <taxon>Caldisericaceae</taxon>
        <taxon>Caldisericum</taxon>
    </lineage>
</organism>
<reference evidence="1 2" key="1">
    <citation type="submission" date="2018-01" db="EMBL/GenBank/DDBJ databases">
        <title>Metagenomic assembled genomes from two thermal pools in the Uzon Caldera, Kamchatka, Russia.</title>
        <authorList>
            <person name="Wilkins L."/>
            <person name="Ettinger C."/>
        </authorList>
    </citation>
    <scope>NUCLEOTIDE SEQUENCE [LARGE SCALE GENOMIC DNA]</scope>
    <source>
        <strain evidence="1">ZAV-07</strain>
    </source>
</reference>
<protein>
    <submittedName>
        <fullName evidence="1">Uncharacterized protein</fullName>
    </submittedName>
</protein>
<dbReference type="Proteomes" id="UP000237040">
    <property type="component" value="Unassembled WGS sequence"/>
</dbReference>
<accession>A0A2J6WE36</accession>
<dbReference type="RefSeq" id="WP_416084379.1">
    <property type="nucleotide sequence ID" value="NZ_JBNARP010000012.1"/>
</dbReference>
<gene>
    <name evidence="1" type="ORF">C0189_03745</name>
</gene>
<evidence type="ECO:0000313" key="1">
    <source>
        <dbReference type="EMBL" id="PMP67157.1"/>
    </source>
</evidence>
<proteinExistence type="predicted"/>
<dbReference type="EMBL" id="PNIL01000055">
    <property type="protein sequence ID" value="PMP67157.1"/>
    <property type="molecule type" value="Genomic_DNA"/>
</dbReference>
<comment type="caution">
    <text evidence="1">The sequence shown here is derived from an EMBL/GenBank/DDBJ whole genome shotgun (WGS) entry which is preliminary data.</text>
</comment>
<dbReference type="AlphaFoldDB" id="A0A2J6WE36"/>
<sequence>MSSTLVIIFLVFGGVLALQFYKGRKLNAMLMVHYIRGFENVLKPKDKDYIYLGGTVGFKARYQLQNKFIRDVDLTLTMLPRQSFLWLPFSYVMRGGDRLYIVVSPKFRVRRDAHLIRRMFHRFGAKIKEEKDLNKENLKVNDAEFIALYKEKSDVLNLLKLLENSFDLKRVGQVSLNFENNTIYCIVKPDPQKTPRELEKFLENLPKTFENWTYFSEE</sequence>